<dbReference type="GO" id="GO:0008270">
    <property type="term" value="F:zinc ion binding"/>
    <property type="evidence" value="ECO:0007669"/>
    <property type="project" value="UniProtKB-KW"/>
</dbReference>
<dbReference type="PANTHER" id="PTHR25462:SF305">
    <property type="entry name" value="RING-TYPE DOMAIN-CONTAINING PROTEIN"/>
    <property type="match status" value="1"/>
</dbReference>
<sequence length="564" mass="63058">MTTSFENCGICTLRHISKLPVVWCSDCDEGLCQDCREHHSLLKATRNHNIISIAEYQKLPSFIANIKLHCSEHDEKYLLFCKKHNQLLCGKCVISVIHKKCKEIFSVEDVVQNAKISVAFTEIESSLQELKENVSLILEDRQKNLSSISTSKEKIESEILALRKHIDSHLDKMQDHVLVELNTTVENSTKQMHSFIASLNKNQNEINECINDVETIKKHATSMQTFLGISHLERIINKTENDLQTWIKGDSFVHTVVSCQLNTSLQTISKEINAFGKIIVDIQPCELPLQKKKEGQAQSMKVNVEPKIHVEHISLELITKISTTAFNVSGCGIFPSGNFVVSNFDPSYLLFFTSQGNIDKKITNIMPNIYDVACIDDETVAIISYTERNIKLLSVKSGKVFRSIETSFSSRSLTYFGGKFIVCPDKGQIQEVSLVDDRINIIGNNLVSTCVASSGNNLFSKKRATNTIVCHNKIGDILWTFLNETVLTGPSGITADEHGNIFVVGGKSKNVVAITSDGSTHKILLSEKDLCNSPRAVCYNSKLKYLLVANETDGHAFLYSVNYE</sequence>
<dbReference type="SMART" id="SM00336">
    <property type="entry name" value="BBOX"/>
    <property type="match status" value="2"/>
</dbReference>
<protein>
    <recommendedName>
        <fullName evidence="2">B box-type domain-containing protein</fullName>
    </recommendedName>
</protein>
<dbReference type="CDD" id="cd19756">
    <property type="entry name" value="Bbox2"/>
    <property type="match status" value="1"/>
</dbReference>
<dbReference type="AlphaFoldDB" id="A0A8S3PR03"/>
<organism evidence="3 4">
    <name type="scientific">Mytilus edulis</name>
    <name type="common">Blue mussel</name>
    <dbReference type="NCBI Taxonomy" id="6550"/>
    <lineage>
        <taxon>Eukaryota</taxon>
        <taxon>Metazoa</taxon>
        <taxon>Spiralia</taxon>
        <taxon>Lophotrochozoa</taxon>
        <taxon>Mollusca</taxon>
        <taxon>Bivalvia</taxon>
        <taxon>Autobranchia</taxon>
        <taxon>Pteriomorphia</taxon>
        <taxon>Mytilida</taxon>
        <taxon>Mytiloidea</taxon>
        <taxon>Mytilidae</taxon>
        <taxon>Mytilinae</taxon>
        <taxon>Mytilus</taxon>
    </lineage>
</organism>
<dbReference type="Gene3D" id="2.120.10.30">
    <property type="entry name" value="TolB, C-terminal domain"/>
    <property type="match status" value="1"/>
</dbReference>
<proteinExistence type="predicted"/>
<feature type="domain" description="B box-type" evidence="2">
    <location>
        <begin position="65"/>
        <end position="99"/>
    </location>
</feature>
<keyword evidence="1" id="KW-0862">Zinc</keyword>
<dbReference type="EMBL" id="CAJPWZ010000115">
    <property type="protein sequence ID" value="CAG2186077.1"/>
    <property type="molecule type" value="Genomic_DNA"/>
</dbReference>
<keyword evidence="1" id="KW-0863">Zinc-finger</keyword>
<dbReference type="InterPro" id="IPR000315">
    <property type="entry name" value="Znf_B-box"/>
</dbReference>
<comment type="caution">
    <text evidence="3">The sequence shown here is derived from an EMBL/GenBank/DDBJ whole genome shotgun (WGS) entry which is preliminary data.</text>
</comment>
<dbReference type="OrthoDB" id="6091353at2759"/>
<evidence type="ECO:0000259" key="2">
    <source>
        <dbReference type="PROSITE" id="PS50119"/>
    </source>
</evidence>
<dbReference type="Gene3D" id="3.30.160.60">
    <property type="entry name" value="Classic Zinc Finger"/>
    <property type="match status" value="1"/>
</dbReference>
<evidence type="ECO:0000313" key="3">
    <source>
        <dbReference type="EMBL" id="CAG2186077.1"/>
    </source>
</evidence>
<dbReference type="Proteomes" id="UP000683360">
    <property type="component" value="Unassembled WGS sequence"/>
</dbReference>
<dbReference type="CDD" id="cd19757">
    <property type="entry name" value="Bbox1"/>
    <property type="match status" value="1"/>
</dbReference>
<dbReference type="InterPro" id="IPR011042">
    <property type="entry name" value="6-blade_b-propeller_TolB-like"/>
</dbReference>
<dbReference type="InterPro" id="IPR047153">
    <property type="entry name" value="TRIM45/56/19-like"/>
</dbReference>
<gene>
    <name evidence="3" type="ORF">MEDL_1627</name>
</gene>
<name>A0A8S3PR03_MYTED</name>
<keyword evidence="1" id="KW-0479">Metal-binding</keyword>
<evidence type="ECO:0000256" key="1">
    <source>
        <dbReference type="PROSITE-ProRule" id="PRU00024"/>
    </source>
</evidence>
<dbReference type="PROSITE" id="PS50119">
    <property type="entry name" value="ZF_BBOX"/>
    <property type="match status" value="2"/>
</dbReference>
<dbReference type="SUPFAM" id="SSF57845">
    <property type="entry name" value="B-box zinc-binding domain"/>
    <property type="match status" value="1"/>
</dbReference>
<dbReference type="SUPFAM" id="SSF101898">
    <property type="entry name" value="NHL repeat"/>
    <property type="match status" value="1"/>
</dbReference>
<feature type="domain" description="B box-type" evidence="2">
    <location>
        <begin position="6"/>
        <end position="53"/>
    </location>
</feature>
<dbReference type="GO" id="GO:0061630">
    <property type="term" value="F:ubiquitin protein ligase activity"/>
    <property type="evidence" value="ECO:0007669"/>
    <property type="project" value="TreeGrafter"/>
</dbReference>
<keyword evidence="4" id="KW-1185">Reference proteome</keyword>
<accession>A0A8S3PR03</accession>
<dbReference type="PANTHER" id="PTHR25462">
    <property type="entry name" value="BONUS, ISOFORM C-RELATED"/>
    <property type="match status" value="1"/>
</dbReference>
<dbReference type="GO" id="GO:0005654">
    <property type="term" value="C:nucleoplasm"/>
    <property type="evidence" value="ECO:0007669"/>
    <property type="project" value="TreeGrafter"/>
</dbReference>
<reference evidence="3" key="1">
    <citation type="submission" date="2021-03" db="EMBL/GenBank/DDBJ databases">
        <authorList>
            <person name="Bekaert M."/>
        </authorList>
    </citation>
    <scope>NUCLEOTIDE SEQUENCE</scope>
</reference>
<evidence type="ECO:0000313" key="4">
    <source>
        <dbReference type="Proteomes" id="UP000683360"/>
    </source>
</evidence>